<keyword evidence="5" id="KW-0418">Kinase</keyword>
<accession>A0A1D2NAY4</accession>
<evidence type="ECO:0000256" key="2">
    <source>
        <dbReference type="PROSITE-ProRule" id="PRU00266"/>
    </source>
</evidence>
<dbReference type="SUPFAM" id="SSF54768">
    <property type="entry name" value="dsRNA-binding domain-like"/>
    <property type="match status" value="2"/>
</dbReference>
<evidence type="ECO:0000259" key="4">
    <source>
        <dbReference type="PROSITE" id="PS50137"/>
    </source>
</evidence>
<dbReference type="GO" id="GO:0005737">
    <property type="term" value="C:cytoplasm"/>
    <property type="evidence" value="ECO:0007669"/>
    <property type="project" value="TreeGrafter"/>
</dbReference>
<dbReference type="GO" id="GO:0035197">
    <property type="term" value="F:siRNA binding"/>
    <property type="evidence" value="ECO:0007669"/>
    <property type="project" value="TreeGrafter"/>
</dbReference>
<dbReference type="Gene3D" id="3.30.160.20">
    <property type="match status" value="2"/>
</dbReference>
<dbReference type="Proteomes" id="UP000094527">
    <property type="component" value="Unassembled WGS sequence"/>
</dbReference>
<dbReference type="PROSITE" id="PS50137">
    <property type="entry name" value="DS_RBD"/>
    <property type="match status" value="1"/>
</dbReference>
<dbReference type="GO" id="GO:0016301">
    <property type="term" value="F:kinase activity"/>
    <property type="evidence" value="ECO:0007669"/>
    <property type="project" value="UniProtKB-KW"/>
</dbReference>
<dbReference type="GO" id="GO:0016442">
    <property type="term" value="C:RISC complex"/>
    <property type="evidence" value="ECO:0007669"/>
    <property type="project" value="TreeGrafter"/>
</dbReference>
<evidence type="ECO:0000256" key="1">
    <source>
        <dbReference type="ARBA" id="ARBA00022884"/>
    </source>
</evidence>
<organism evidence="5 6">
    <name type="scientific">Orchesella cincta</name>
    <name type="common">Springtail</name>
    <name type="synonym">Podura cincta</name>
    <dbReference type="NCBI Taxonomy" id="48709"/>
    <lineage>
        <taxon>Eukaryota</taxon>
        <taxon>Metazoa</taxon>
        <taxon>Ecdysozoa</taxon>
        <taxon>Arthropoda</taxon>
        <taxon>Hexapoda</taxon>
        <taxon>Collembola</taxon>
        <taxon>Entomobryomorpha</taxon>
        <taxon>Entomobryoidea</taxon>
        <taxon>Orchesellidae</taxon>
        <taxon>Orchesellinae</taxon>
        <taxon>Orchesella</taxon>
    </lineage>
</organism>
<dbReference type="GO" id="GO:0070920">
    <property type="term" value="P:regulation of regulatory ncRNA processing"/>
    <property type="evidence" value="ECO:0007669"/>
    <property type="project" value="TreeGrafter"/>
</dbReference>
<dbReference type="CDD" id="cd00048">
    <property type="entry name" value="DSRM_SF"/>
    <property type="match status" value="1"/>
</dbReference>
<reference evidence="5 6" key="1">
    <citation type="journal article" date="2016" name="Genome Biol. Evol.">
        <title>Gene Family Evolution Reflects Adaptation to Soil Environmental Stressors in the Genome of the Collembolan Orchesella cincta.</title>
        <authorList>
            <person name="Faddeeva-Vakhrusheva A."/>
            <person name="Derks M.F."/>
            <person name="Anvar S.Y."/>
            <person name="Agamennone V."/>
            <person name="Suring W."/>
            <person name="Smit S."/>
            <person name="van Straalen N.M."/>
            <person name="Roelofs D."/>
        </authorList>
    </citation>
    <scope>NUCLEOTIDE SEQUENCE [LARGE SCALE GENOMIC DNA]</scope>
    <source>
        <tissue evidence="5">Mixed pool</tissue>
    </source>
</reference>
<evidence type="ECO:0000313" key="5">
    <source>
        <dbReference type="EMBL" id="ODN02413.1"/>
    </source>
</evidence>
<dbReference type="PANTHER" id="PTHR46205">
    <property type="entry name" value="LOQUACIOUS, ISOFORM B"/>
    <property type="match status" value="1"/>
</dbReference>
<feature type="region of interest" description="Disordered" evidence="3">
    <location>
        <begin position="106"/>
        <end position="133"/>
    </location>
</feature>
<keyword evidence="5" id="KW-0808">Transferase</keyword>
<dbReference type="InterPro" id="IPR051247">
    <property type="entry name" value="RLC_Component"/>
</dbReference>
<dbReference type="Pfam" id="PF00035">
    <property type="entry name" value="dsrm"/>
    <property type="match status" value="1"/>
</dbReference>
<evidence type="ECO:0000313" key="6">
    <source>
        <dbReference type="Proteomes" id="UP000094527"/>
    </source>
</evidence>
<protein>
    <submittedName>
        <fullName evidence="5">Interferon-inducible double-stranded RNA-dependent protein kinase activator A B</fullName>
    </submittedName>
</protein>
<sequence length="358" mass="40002">MTELFGKSPKMWVNELCAQQGALIHWQTLARRDAFESTCTVSYTDGDVVAKGQGQRKILAEQNAAADILFSGMEFTKPKIYALNQNKRVPNVASLFSNGTVPVRFTNGNGNNNMNEPGSDTDADKRDDNEALGTNPVGALQEAFAKMSVHPEYKELEKDGPDHEPYFTIQCSVGQLHETARRSTKKQAKAIAAHRALKKLKANQFNLTLFETNESNADDVTDENGTEDSIESLIGNLNLNGSLANSSCTLKSEFTSRFGEKFQFLEDNDILTSGAYTDKKYEILLDSICRQSGIILTVYEPFKWEERDHYVVLKMKYPFENYSPYFSVVEGKGEDKCEAIQKCALEALSLLYTKFIAV</sequence>
<proteinExistence type="predicted"/>
<dbReference type="GO" id="GO:0070578">
    <property type="term" value="C:RISC-loading complex"/>
    <property type="evidence" value="ECO:0007669"/>
    <property type="project" value="TreeGrafter"/>
</dbReference>
<name>A0A1D2NAY4_ORCCI</name>
<gene>
    <name evidence="5" type="ORF">Ocin01_04270</name>
</gene>
<feature type="domain" description="DRBM" evidence="4">
    <location>
        <begin position="135"/>
        <end position="202"/>
    </location>
</feature>
<comment type="caution">
    <text evidence="5">The sequence shown here is derived from an EMBL/GenBank/DDBJ whole genome shotgun (WGS) entry which is preliminary data.</text>
</comment>
<dbReference type="PANTHER" id="PTHR46205:SF3">
    <property type="entry name" value="LOQUACIOUS, ISOFORM B"/>
    <property type="match status" value="1"/>
</dbReference>
<dbReference type="OrthoDB" id="341578at2759"/>
<dbReference type="GO" id="GO:0003725">
    <property type="term" value="F:double-stranded RNA binding"/>
    <property type="evidence" value="ECO:0007669"/>
    <property type="project" value="TreeGrafter"/>
</dbReference>
<keyword evidence="1 2" id="KW-0694">RNA-binding</keyword>
<keyword evidence="6" id="KW-1185">Reference proteome</keyword>
<dbReference type="STRING" id="48709.A0A1D2NAY4"/>
<dbReference type="InterPro" id="IPR014720">
    <property type="entry name" value="dsRBD_dom"/>
</dbReference>
<dbReference type="EMBL" id="LJIJ01000112">
    <property type="protein sequence ID" value="ODN02413.1"/>
    <property type="molecule type" value="Genomic_DNA"/>
</dbReference>
<evidence type="ECO:0000256" key="3">
    <source>
        <dbReference type="SAM" id="MobiDB-lite"/>
    </source>
</evidence>
<dbReference type="GO" id="GO:0030422">
    <property type="term" value="P:siRNA processing"/>
    <property type="evidence" value="ECO:0007669"/>
    <property type="project" value="TreeGrafter"/>
</dbReference>
<dbReference type="AlphaFoldDB" id="A0A1D2NAY4"/>
<dbReference type="GO" id="GO:0005634">
    <property type="term" value="C:nucleus"/>
    <property type="evidence" value="ECO:0007669"/>
    <property type="project" value="TreeGrafter"/>
</dbReference>
<dbReference type="SMART" id="SM00358">
    <property type="entry name" value="DSRM"/>
    <property type="match status" value="2"/>
</dbReference>